<sequence>MSCAFRTYFAHSLTWWWYQALPLSGLGGSNILRPSDRLEGSTFLSHDFQVSQLSPRDIGVSPVIFVSTNAVGWRWIKDPYWDPREREIQGKEIILEGQAPKTEYLH</sequence>
<organism evidence="1 2">
    <name type="scientific">Elysia crispata</name>
    <name type="common">lettuce slug</name>
    <dbReference type="NCBI Taxonomy" id="231223"/>
    <lineage>
        <taxon>Eukaryota</taxon>
        <taxon>Metazoa</taxon>
        <taxon>Spiralia</taxon>
        <taxon>Lophotrochozoa</taxon>
        <taxon>Mollusca</taxon>
        <taxon>Gastropoda</taxon>
        <taxon>Heterobranchia</taxon>
        <taxon>Euthyneura</taxon>
        <taxon>Panpulmonata</taxon>
        <taxon>Sacoglossa</taxon>
        <taxon>Placobranchoidea</taxon>
        <taxon>Plakobranchidae</taxon>
        <taxon>Elysia</taxon>
    </lineage>
</organism>
<evidence type="ECO:0000313" key="1">
    <source>
        <dbReference type="EMBL" id="KAK3798794.1"/>
    </source>
</evidence>
<accession>A0AAE1E906</accession>
<dbReference type="Proteomes" id="UP001283361">
    <property type="component" value="Unassembled WGS sequence"/>
</dbReference>
<keyword evidence="2" id="KW-1185">Reference proteome</keyword>
<gene>
    <name evidence="1" type="ORF">RRG08_040625</name>
</gene>
<proteinExistence type="predicted"/>
<name>A0AAE1E906_9GAST</name>
<reference evidence="1" key="1">
    <citation type="journal article" date="2023" name="G3 (Bethesda)">
        <title>A reference genome for the long-term kleptoplast-retaining sea slug Elysia crispata morphotype clarki.</title>
        <authorList>
            <person name="Eastman K.E."/>
            <person name="Pendleton A.L."/>
            <person name="Shaikh M.A."/>
            <person name="Suttiyut T."/>
            <person name="Ogas R."/>
            <person name="Tomko P."/>
            <person name="Gavelis G."/>
            <person name="Widhalm J.R."/>
            <person name="Wisecaver J.H."/>
        </authorList>
    </citation>
    <scope>NUCLEOTIDE SEQUENCE</scope>
    <source>
        <strain evidence="1">ECLA1</strain>
    </source>
</reference>
<evidence type="ECO:0000313" key="2">
    <source>
        <dbReference type="Proteomes" id="UP001283361"/>
    </source>
</evidence>
<dbReference type="EMBL" id="JAWDGP010000623">
    <property type="protein sequence ID" value="KAK3798794.1"/>
    <property type="molecule type" value="Genomic_DNA"/>
</dbReference>
<comment type="caution">
    <text evidence="1">The sequence shown here is derived from an EMBL/GenBank/DDBJ whole genome shotgun (WGS) entry which is preliminary data.</text>
</comment>
<protein>
    <submittedName>
        <fullName evidence="1">Uncharacterized protein</fullName>
    </submittedName>
</protein>
<dbReference type="AlphaFoldDB" id="A0AAE1E906"/>